<evidence type="ECO:0000256" key="1">
    <source>
        <dbReference type="ARBA" id="ARBA00038494"/>
    </source>
</evidence>
<dbReference type="Gene3D" id="3.90.550.10">
    <property type="entry name" value="Spore Coat Polysaccharide Biosynthesis Protein SpsA, Chain A"/>
    <property type="match status" value="1"/>
</dbReference>
<dbReference type="PANTHER" id="PTHR43630">
    <property type="entry name" value="POLY-BETA-1,6-N-ACETYL-D-GLUCOSAMINE SYNTHASE"/>
    <property type="match status" value="1"/>
</dbReference>
<keyword evidence="2" id="KW-0472">Membrane</keyword>
<keyword evidence="2" id="KW-0812">Transmembrane</keyword>
<keyword evidence="4" id="KW-0808">Transferase</keyword>
<dbReference type="Proteomes" id="UP000007073">
    <property type="component" value="Chromosome"/>
</dbReference>
<gene>
    <name evidence="4" type="ordered locus">Gmet_2344</name>
</gene>
<accession>Q39T55</accession>
<dbReference type="eggNOG" id="COG0463">
    <property type="taxonomic scope" value="Bacteria"/>
</dbReference>
<evidence type="ECO:0000313" key="5">
    <source>
        <dbReference type="Proteomes" id="UP000007073"/>
    </source>
</evidence>
<reference evidence="4 5" key="1">
    <citation type="submission" date="2005-10" db="EMBL/GenBank/DDBJ databases">
        <title>Complete sequence of Geobacter metallireducens GS-15.</title>
        <authorList>
            <consortium name="US DOE Joint Genome Institute"/>
            <person name="Copeland A."/>
            <person name="Lucas S."/>
            <person name="Lapidus A."/>
            <person name="Barry K."/>
            <person name="Detter J.C."/>
            <person name="Glavina T."/>
            <person name="Hammon N."/>
            <person name="Israni S."/>
            <person name="Pitluck S."/>
            <person name="Di Bartolo G."/>
            <person name="Chain P."/>
            <person name="Schmutz J."/>
            <person name="Larimer F."/>
            <person name="Land M."/>
            <person name="Kyrpides N."/>
            <person name="Ivanova N."/>
            <person name="Richardson P."/>
        </authorList>
    </citation>
    <scope>NUCLEOTIDE SEQUENCE [LARGE SCALE GENOMIC DNA]</scope>
    <source>
        <strain evidence="5">ATCC 53774 / DSM 7210 / GS-15</strain>
    </source>
</reference>
<comment type="similarity">
    <text evidence="1">Belongs to the glycosyltransferase 2 family. WaaE/KdtX subfamily.</text>
</comment>
<dbReference type="InterPro" id="IPR029044">
    <property type="entry name" value="Nucleotide-diphossugar_trans"/>
</dbReference>
<dbReference type="GO" id="GO:0016740">
    <property type="term" value="F:transferase activity"/>
    <property type="evidence" value="ECO:0007669"/>
    <property type="project" value="UniProtKB-KW"/>
</dbReference>
<sequence length="249" mass="28939">MNITATIIAKNEEKNISDCLASLDWADEIIVVDSGSSDRTPEICRKHPKVRYFEHEWEGFGKQKNFAADQAVNDWVFNIDADERVSPELRDSILSTDFARYDGFRVARENYFGRRWIKHCGWYPDHNLRLYNRSRCRFAERLVHESVECPGPVSTLQGNLIHFTYEGIGDYVARMDRYSTLAAEEIARSGRRPGVFSIVFRPCFTFFKMYVLRMGVLEGSTGLLLSLLYAVYTFLKYAKSVELIEERQR</sequence>
<dbReference type="CAZy" id="GT2">
    <property type="family name" value="Glycosyltransferase Family 2"/>
</dbReference>
<feature type="domain" description="Glycosyltransferase 2-like" evidence="3">
    <location>
        <begin position="7"/>
        <end position="112"/>
    </location>
</feature>
<keyword evidence="5" id="KW-1185">Reference proteome</keyword>
<dbReference type="EMBL" id="CP000148">
    <property type="protein sequence ID" value="ABB32569.1"/>
    <property type="molecule type" value="Genomic_DNA"/>
</dbReference>
<feature type="transmembrane region" description="Helical" evidence="2">
    <location>
        <begin position="210"/>
        <end position="232"/>
    </location>
</feature>
<organism evidence="4 5">
    <name type="scientific">Geobacter metallireducens (strain ATCC 53774 / DSM 7210 / GS-15)</name>
    <dbReference type="NCBI Taxonomy" id="269799"/>
    <lineage>
        <taxon>Bacteria</taxon>
        <taxon>Pseudomonadati</taxon>
        <taxon>Thermodesulfobacteriota</taxon>
        <taxon>Desulfuromonadia</taxon>
        <taxon>Geobacterales</taxon>
        <taxon>Geobacteraceae</taxon>
        <taxon>Geobacter</taxon>
    </lineage>
</organism>
<reference evidence="4 5" key="2">
    <citation type="journal article" date="2009" name="BMC Microbiol.">
        <title>The genome sequence of Geobacter metallireducens: features of metabolism, physiology and regulation common and dissimilar to Geobacter sulfurreducens.</title>
        <authorList>
            <person name="Aklujkar M."/>
            <person name="Krushkal J."/>
            <person name="DiBartolo G."/>
            <person name="Lapidus A."/>
            <person name="Land M.L."/>
            <person name="Lovley D.R."/>
        </authorList>
    </citation>
    <scope>NUCLEOTIDE SEQUENCE [LARGE SCALE GENOMIC DNA]</scope>
    <source>
        <strain evidence="5">ATCC 53774 / DSM 7210 / GS-15</strain>
    </source>
</reference>
<dbReference type="SUPFAM" id="SSF53448">
    <property type="entry name" value="Nucleotide-diphospho-sugar transferases"/>
    <property type="match status" value="1"/>
</dbReference>
<dbReference type="HOGENOM" id="CLU_065962_1_0_7"/>
<dbReference type="InterPro" id="IPR001173">
    <property type="entry name" value="Glyco_trans_2-like"/>
</dbReference>
<dbReference type="CDD" id="cd02511">
    <property type="entry name" value="Beta4Glucosyltransferase"/>
    <property type="match status" value="1"/>
</dbReference>
<dbReference type="AlphaFoldDB" id="Q39T55"/>
<dbReference type="PANTHER" id="PTHR43630:SF2">
    <property type="entry name" value="GLYCOSYLTRANSFERASE"/>
    <property type="match status" value="1"/>
</dbReference>
<evidence type="ECO:0000259" key="3">
    <source>
        <dbReference type="Pfam" id="PF00535"/>
    </source>
</evidence>
<dbReference type="KEGG" id="gme:Gmet_2344"/>
<protein>
    <submittedName>
        <fullName evidence="4">UDP-glucose--lipopolysaccharide core heptose I 4-beta-glucosyltransferase</fullName>
    </submittedName>
</protein>
<evidence type="ECO:0000256" key="2">
    <source>
        <dbReference type="SAM" id="Phobius"/>
    </source>
</evidence>
<proteinExistence type="inferred from homology"/>
<name>Q39T55_GEOMG</name>
<dbReference type="Pfam" id="PF00535">
    <property type="entry name" value="Glycos_transf_2"/>
    <property type="match status" value="1"/>
</dbReference>
<keyword evidence="2" id="KW-1133">Transmembrane helix</keyword>
<dbReference type="RefSeq" id="WP_004513276.1">
    <property type="nucleotide sequence ID" value="NC_007517.1"/>
</dbReference>
<dbReference type="STRING" id="269799.Gmet_2344"/>
<evidence type="ECO:0000313" key="4">
    <source>
        <dbReference type="EMBL" id="ABB32569.1"/>
    </source>
</evidence>